<evidence type="ECO:0000313" key="1">
    <source>
        <dbReference type="EMBL" id="AHF17329.1"/>
    </source>
</evidence>
<sequence length="47" mass="5212">MSAILKLLEFSIDLRNDAGVHQPGPFVVEKAACRKCIETLIEKDVVN</sequence>
<proteinExistence type="predicted"/>
<dbReference type="AlphaFoldDB" id="W0F794"/>
<dbReference type="KEGG" id="nso:NIASO_05775"/>
<dbReference type="Proteomes" id="UP000003586">
    <property type="component" value="Chromosome"/>
</dbReference>
<accession>W0F794</accession>
<gene>
    <name evidence="1" type="ORF">NIASO_05775</name>
</gene>
<evidence type="ECO:0000313" key="2">
    <source>
        <dbReference type="Proteomes" id="UP000003586"/>
    </source>
</evidence>
<name>W0F794_9BACT</name>
<keyword evidence="2" id="KW-1185">Reference proteome</keyword>
<dbReference type="STRING" id="929713.NIASO_05775"/>
<dbReference type="HOGENOM" id="CLU_3170752_0_0_10"/>
<protein>
    <submittedName>
        <fullName evidence="1">Uncharacterized protein</fullName>
    </submittedName>
</protein>
<dbReference type="EMBL" id="CP007035">
    <property type="protein sequence ID" value="AHF17329.1"/>
    <property type="molecule type" value="Genomic_DNA"/>
</dbReference>
<organism evidence="1 2">
    <name type="scientific">Niabella soli DSM 19437</name>
    <dbReference type="NCBI Taxonomy" id="929713"/>
    <lineage>
        <taxon>Bacteria</taxon>
        <taxon>Pseudomonadati</taxon>
        <taxon>Bacteroidota</taxon>
        <taxon>Chitinophagia</taxon>
        <taxon>Chitinophagales</taxon>
        <taxon>Chitinophagaceae</taxon>
        <taxon>Niabella</taxon>
    </lineage>
</organism>
<reference evidence="1 2" key="1">
    <citation type="submission" date="2013-12" db="EMBL/GenBank/DDBJ databases">
        <authorList>
            <consortium name="DOE Joint Genome Institute"/>
            <person name="Eisen J."/>
            <person name="Huntemann M."/>
            <person name="Han J."/>
            <person name="Chen A."/>
            <person name="Kyrpides N."/>
            <person name="Mavromatis K."/>
            <person name="Markowitz V."/>
            <person name="Palaniappan K."/>
            <person name="Ivanova N."/>
            <person name="Schaumberg A."/>
            <person name="Pati A."/>
            <person name="Liolios K."/>
            <person name="Nordberg H.P."/>
            <person name="Cantor M.N."/>
            <person name="Hua S.X."/>
            <person name="Woyke T."/>
        </authorList>
    </citation>
    <scope>NUCLEOTIDE SEQUENCE [LARGE SCALE GENOMIC DNA]</scope>
    <source>
        <strain evidence="2">DSM 19437</strain>
    </source>
</reference>